<reference evidence="11 12" key="1">
    <citation type="submission" date="2019-09" db="EMBL/GenBank/DDBJ databases">
        <title>Segnochrobactrum spirostomi gen. nov., sp. nov., isolated from the ciliate Spirostomum cf. yagiui and description of a novel family, Segnochrobactraceae fam. nov. within the order Rhizobiales of the class Alphaproteobacteria.</title>
        <authorList>
            <person name="Akter S."/>
            <person name="Shazib S.U.A."/>
            <person name="Shin M.K."/>
        </authorList>
    </citation>
    <scope>NUCLEOTIDE SEQUENCE [LARGE SCALE GENOMIC DNA]</scope>
    <source>
        <strain evidence="11 12">Sp-1</strain>
    </source>
</reference>
<dbReference type="InterPro" id="IPR003660">
    <property type="entry name" value="HAMP_dom"/>
</dbReference>
<dbReference type="PROSITE" id="PS50192">
    <property type="entry name" value="T_SNARE"/>
    <property type="match status" value="1"/>
</dbReference>
<feature type="domain" description="T-SNARE coiled-coil homology" evidence="9">
    <location>
        <begin position="455"/>
        <end position="517"/>
    </location>
</feature>
<dbReference type="InterPro" id="IPR007891">
    <property type="entry name" value="CHASE3"/>
</dbReference>
<organism evidence="11 12">
    <name type="scientific">Segnochrobactrum spirostomi</name>
    <dbReference type="NCBI Taxonomy" id="2608987"/>
    <lineage>
        <taxon>Bacteria</taxon>
        <taxon>Pseudomonadati</taxon>
        <taxon>Pseudomonadota</taxon>
        <taxon>Alphaproteobacteria</taxon>
        <taxon>Hyphomicrobiales</taxon>
        <taxon>Segnochrobactraceae</taxon>
        <taxon>Segnochrobactrum</taxon>
    </lineage>
</organism>
<evidence type="ECO:0000259" key="8">
    <source>
        <dbReference type="PROSITE" id="PS50111"/>
    </source>
</evidence>
<dbReference type="SUPFAM" id="SSF58104">
    <property type="entry name" value="Methyl-accepting chemotaxis protein (MCP) signaling domain"/>
    <property type="match status" value="1"/>
</dbReference>
<comment type="subcellular location">
    <subcellularLocation>
        <location evidence="1">Cell inner membrane</location>
        <topology evidence="1">Multi-pass membrane protein</topology>
    </subcellularLocation>
</comment>
<dbReference type="GO" id="GO:0005886">
    <property type="term" value="C:plasma membrane"/>
    <property type="evidence" value="ECO:0007669"/>
    <property type="project" value="UniProtKB-SubCell"/>
</dbReference>
<keyword evidence="12" id="KW-1185">Reference proteome</keyword>
<keyword evidence="2" id="KW-0997">Cell inner membrane</keyword>
<dbReference type="CDD" id="cd19410">
    <property type="entry name" value="HK9-like_sensor"/>
    <property type="match status" value="1"/>
</dbReference>
<feature type="domain" description="HAMP" evidence="10">
    <location>
        <begin position="210"/>
        <end position="263"/>
    </location>
</feature>
<evidence type="ECO:0000256" key="5">
    <source>
        <dbReference type="PROSITE-ProRule" id="PRU00284"/>
    </source>
</evidence>
<dbReference type="PRINTS" id="PR00260">
    <property type="entry name" value="CHEMTRNSDUCR"/>
</dbReference>
<keyword evidence="7" id="KW-0812">Transmembrane</keyword>
<dbReference type="SMART" id="SM00304">
    <property type="entry name" value="HAMP"/>
    <property type="match status" value="1"/>
</dbReference>
<dbReference type="Proteomes" id="UP000332515">
    <property type="component" value="Unassembled WGS sequence"/>
</dbReference>
<comment type="caution">
    <text evidence="11">The sequence shown here is derived from an EMBL/GenBank/DDBJ whole genome shotgun (WGS) entry which is preliminary data.</text>
</comment>
<feature type="transmembrane region" description="Helical" evidence="7">
    <location>
        <begin position="184"/>
        <end position="208"/>
    </location>
</feature>
<keyword evidence="7" id="KW-1133">Transmembrane helix</keyword>
<dbReference type="InterPro" id="IPR004090">
    <property type="entry name" value="Chemotax_Me-accpt_rcpt"/>
</dbReference>
<dbReference type="InterPro" id="IPR004089">
    <property type="entry name" value="MCPsignal_dom"/>
</dbReference>
<evidence type="ECO:0000256" key="2">
    <source>
        <dbReference type="ARBA" id="ARBA00022519"/>
    </source>
</evidence>
<proteinExistence type="inferred from homology"/>
<dbReference type="InterPro" id="IPR000727">
    <property type="entry name" value="T_SNARE_dom"/>
</dbReference>
<evidence type="ECO:0000259" key="9">
    <source>
        <dbReference type="PROSITE" id="PS50192"/>
    </source>
</evidence>
<evidence type="ECO:0000256" key="3">
    <source>
        <dbReference type="ARBA" id="ARBA00023224"/>
    </source>
</evidence>
<dbReference type="GO" id="GO:0007165">
    <property type="term" value="P:signal transduction"/>
    <property type="evidence" value="ECO:0007669"/>
    <property type="project" value="UniProtKB-KW"/>
</dbReference>
<dbReference type="PANTHER" id="PTHR32089">
    <property type="entry name" value="METHYL-ACCEPTING CHEMOTAXIS PROTEIN MCPB"/>
    <property type="match status" value="1"/>
</dbReference>
<evidence type="ECO:0000256" key="6">
    <source>
        <dbReference type="SAM" id="MobiDB-lite"/>
    </source>
</evidence>
<evidence type="ECO:0000313" key="11">
    <source>
        <dbReference type="EMBL" id="MQT11856.1"/>
    </source>
</evidence>
<feature type="region of interest" description="Disordered" evidence="6">
    <location>
        <begin position="311"/>
        <end position="332"/>
    </location>
</feature>
<keyword evidence="7" id="KW-0472">Membrane</keyword>
<dbReference type="GO" id="GO:0006935">
    <property type="term" value="P:chemotaxis"/>
    <property type="evidence" value="ECO:0007669"/>
    <property type="project" value="InterPro"/>
</dbReference>
<feature type="domain" description="Methyl-accepting transducer" evidence="8">
    <location>
        <begin position="303"/>
        <end position="532"/>
    </location>
</feature>
<gene>
    <name evidence="11" type="ORF">F0357_04040</name>
</gene>
<keyword evidence="3 5" id="KW-0807">Transducer</keyword>
<dbReference type="RefSeq" id="WP_153479035.1">
    <property type="nucleotide sequence ID" value="NZ_VWNA01000001.1"/>
</dbReference>
<accession>A0A6A7XZU3</accession>
<name>A0A6A7XZU3_9HYPH</name>
<evidence type="ECO:0000256" key="7">
    <source>
        <dbReference type="SAM" id="Phobius"/>
    </source>
</evidence>
<dbReference type="Pfam" id="PF05227">
    <property type="entry name" value="CHASE3"/>
    <property type="match status" value="1"/>
</dbReference>
<dbReference type="PANTHER" id="PTHR32089:SF112">
    <property type="entry name" value="LYSOZYME-LIKE PROTEIN-RELATED"/>
    <property type="match status" value="1"/>
</dbReference>
<dbReference type="Pfam" id="PF00015">
    <property type="entry name" value="MCPsignal"/>
    <property type="match status" value="1"/>
</dbReference>
<comment type="similarity">
    <text evidence="4">Belongs to the methyl-accepting chemotaxis (MCP) protein family.</text>
</comment>
<dbReference type="AlphaFoldDB" id="A0A6A7XZU3"/>
<sequence>MITNMSIRAKIALAFGIILLANLIAGGAILLSNDTVRKNVDWTIHTYQVLGEADLLLSSMVDQETGLRGFIITGNEANLDPLKAGTAAFDEHWTKLKDLTSDNPAQQKRLDAIREDAEAWQKNVSGVAIALRRTPGSETKAGDLERTGAGKQYFDKIRKAIADMKGMEASLLGARSDAMASAQWTIIASVVVSVLTIIVLAIAAAYVLNRMIAVPLRGAVDVMDKLRNEDYGVQVADTERKDEIGLVNKALVVFRDGLAAAAKVRQEQAAREEIERRQLAKREQLAGAFVERMQQLATGFAESSSEVAGAARNLSATAEETSRQAQAVSSAAEEAASNVETVAASSEEMAASVKEINVQVTHSTTVTETAFSEAEASNQRITELATAAAAIGDVINLIKGIADQTNLLALNATIESARAGEAGKGFAVVAAEVKQLAGQTAKATDEISAKVSEIQQATDGTVKSMSEIVRVIANIKEIAATIASAVEEQGSTTHEIARNCQQAAMGATNVTQNISSVGRSAEMTGAASTQLMTLSGGLSTQAADLRHVVSDFVRDFAAA</sequence>
<dbReference type="GO" id="GO:0004888">
    <property type="term" value="F:transmembrane signaling receptor activity"/>
    <property type="evidence" value="ECO:0007669"/>
    <property type="project" value="InterPro"/>
</dbReference>
<dbReference type="Gene3D" id="1.10.287.950">
    <property type="entry name" value="Methyl-accepting chemotaxis protein"/>
    <property type="match status" value="1"/>
</dbReference>
<evidence type="ECO:0000256" key="4">
    <source>
        <dbReference type="ARBA" id="ARBA00029447"/>
    </source>
</evidence>
<dbReference type="Gene3D" id="6.10.340.10">
    <property type="match status" value="1"/>
</dbReference>
<keyword evidence="2" id="KW-1003">Cell membrane</keyword>
<evidence type="ECO:0000313" key="12">
    <source>
        <dbReference type="Proteomes" id="UP000332515"/>
    </source>
</evidence>
<dbReference type="SMART" id="SM00283">
    <property type="entry name" value="MA"/>
    <property type="match status" value="1"/>
</dbReference>
<dbReference type="PROSITE" id="PS50885">
    <property type="entry name" value="HAMP"/>
    <property type="match status" value="1"/>
</dbReference>
<evidence type="ECO:0000259" key="10">
    <source>
        <dbReference type="PROSITE" id="PS50885"/>
    </source>
</evidence>
<evidence type="ECO:0000256" key="1">
    <source>
        <dbReference type="ARBA" id="ARBA00004429"/>
    </source>
</evidence>
<dbReference type="EMBL" id="VWNA01000001">
    <property type="protein sequence ID" value="MQT11856.1"/>
    <property type="molecule type" value="Genomic_DNA"/>
</dbReference>
<dbReference type="PROSITE" id="PS50111">
    <property type="entry name" value="CHEMOTAXIS_TRANSDUC_2"/>
    <property type="match status" value="1"/>
</dbReference>
<protein>
    <submittedName>
        <fullName evidence="11">HAMP domain-containing protein</fullName>
    </submittedName>
</protein>